<evidence type="ECO:0000256" key="8">
    <source>
        <dbReference type="ARBA" id="ARBA00023049"/>
    </source>
</evidence>
<dbReference type="Gene3D" id="1.10.390.10">
    <property type="entry name" value="Neutral Protease Domain 2"/>
    <property type="match status" value="2"/>
</dbReference>
<dbReference type="SUPFAM" id="SSF48371">
    <property type="entry name" value="ARM repeat"/>
    <property type="match status" value="1"/>
</dbReference>
<reference evidence="12" key="1">
    <citation type="submission" date="2022-11" db="UniProtKB">
        <authorList>
            <consortium name="WormBaseParasite"/>
        </authorList>
    </citation>
    <scope>IDENTIFICATION</scope>
</reference>
<evidence type="ECO:0000256" key="2">
    <source>
        <dbReference type="ARBA" id="ARBA00010136"/>
    </source>
</evidence>
<comment type="similarity">
    <text evidence="2">Belongs to the peptidase M1 family.</text>
</comment>
<dbReference type="GO" id="GO:0043171">
    <property type="term" value="P:peptide catabolic process"/>
    <property type="evidence" value="ECO:0007669"/>
    <property type="project" value="TreeGrafter"/>
</dbReference>
<dbReference type="GO" id="GO:0008270">
    <property type="term" value="F:zinc ion binding"/>
    <property type="evidence" value="ECO:0007669"/>
    <property type="project" value="InterPro"/>
</dbReference>
<dbReference type="InterPro" id="IPR049980">
    <property type="entry name" value="LTA4H_cat"/>
</dbReference>
<feature type="binding site" evidence="9">
    <location>
        <position position="276"/>
    </location>
    <ligand>
        <name>Zn(2+)</name>
        <dbReference type="ChEBI" id="CHEBI:29105"/>
        <note>catalytic</note>
    </ligand>
</feature>
<dbReference type="AlphaFoldDB" id="A0A914UHH6"/>
<evidence type="ECO:0000256" key="7">
    <source>
        <dbReference type="ARBA" id="ARBA00022833"/>
    </source>
</evidence>
<dbReference type="GO" id="GO:0005829">
    <property type="term" value="C:cytosol"/>
    <property type="evidence" value="ECO:0007669"/>
    <property type="project" value="TreeGrafter"/>
</dbReference>
<dbReference type="InterPro" id="IPR038502">
    <property type="entry name" value="M1_LTA-4_hydro/amino_C_sf"/>
</dbReference>
<evidence type="ECO:0000256" key="6">
    <source>
        <dbReference type="ARBA" id="ARBA00022801"/>
    </source>
</evidence>
<feature type="domain" description="Peptidase M1 leukotriene A4 hydrolase/aminopeptidase C-terminal" evidence="10">
    <location>
        <begin position="423"/>
        <end position="568"/>
    </location>
</feature>
<keyword evidence="6" id="KW-0378">Hydrolase</keyword>
<dbReference type="InterPro" id="IPR027268">
    <property type="entry name" value="Peptidase_M4/M1_CTD_sf"/>
</dbReference>
<name>A0A914UHH6_9BILA</name>
<dbReference type="Gene3D" id="1.25.40.320">
    <property type="entry name" value="Peptidase M1, leukotriene A4 hydrolase/aminopeptidase C-terminal domain"/>
    <property type="match status" value="1"/>
</dbReference>
<dbReference type="GO" id="GO:0008237">
    <property type="term" value="F:metallopeptidase activity"/>
    <property type="evidence" value="ECO:0007669"/>
    <property type="project" value="UniProtKB-KW"/>
</dbReference>
<sequence>MVTSRDPASCANFAEATIQHIDLKWLVDFDRKTLTGTATLSVVIVKDTKNVLLDTKDLHIRSILVDGKDTVFTEERYELEAFGTKLQVDLGERKAGSLCKICIEFETSPSASALQWFAKEQTADKIEPMVFSYCQEINARSIVPCMDTPCVKQTYYAEVTVPNSVVALMSAVSTCAPRPSPDHPGFSIYSFEQKIPIPSYLIAMVAGRLDKRDLSDRCAVWAEYSVVDKAAYEFAETEQMLKTAEELMGPYVWGRYDLLVVPPSFPLGGMENPINEGHTKFIERKITGKLFGEPYRHLQALNGWTKNLEPAVHYFFHPDHPFTKLVQDHTGIDPKHAFSNVPYEKGHTFLFYLEEKLGGAAVFDPFLRAYIQHFMYQTIDTEQWKEFFFEYFKDKQDVLNTIDFDAWLNKPGMPPVKPNYDNSLAEKCVELRDAWWQASESDIDKLDVNAFNSFMPLQKIEFLNLMFTTPEPLPHYKLDHLEAVYKMADSHNCEMLFLWIRIGIRARWPKIINKAIEFITTVGRLKLCRPVYRDLHAWEDTADLAKETYLRNKKYMHSKTAEMIAKDLGLWQ</sequence>
<dbReference type="PRINTS" id="PR00756">
    <property type="entry name" value="ALADIPTASE"/>
</dbReference>
<dbReference type="InterPro" id="IPR034015">
    <property type="entry name" value="M1_LTA4H"/>
</dbReference>
<dbReference type="GO" id="GO:0004301">
    <property type="term" value="F:epoxide hydrolase activity"/>
    <property type="evidence" value="ECO:0007669"/>
    <property type="project" value="TreeGrafter"/>
</dbReference>
<evidence type="ECO:0000313" key="12">
    <source>
        <dbReference type="WBParaSite" id="PSAMB.scaffold101size79781.g1835.t1"/>
    </source>
</evidence>
<dbReference type="Pfam" id="PF17900">
    <property type="entry name" value="Peptidase_M1_N"/>
    <property type="match status" value="1"/>
</dbReference>
<dbReference type="InterPro" id="IPR001930">
    <property type="entry name" value="Peptidase_M1"/>
</dbReference>
<dbReference type="SUPFAM" id="SSF63737">
    <property type="entry name" value="Leukotriene A4 hydrolase N-terminal domain"/>
    <property type="match status" value="1"/>
</dbReference>
<dbReference type="SMART" id="SM01263">
    <property type="entry name" value="Leuk-A4-hydro_C"/>
    <property type="match status" value="1"/>
</dbReference>
<evidence type="ECO:0000256" key="1">
    <source>
        <dbReference type="ARBA" id="ARBA00004496"/>
    </source>
</evidence>
<protein>
    <submittedName>
        <fullName evidence="12">Peptidase M1 leukotriene A4 hydrolase/aminopeptidase C-terminal domain-containing protein</fullName>
    </submittedName>
</protein>
<dbReference type="Pfam" id="PF09127">
    <property type="entry name" value="Leuk-A4-hydro_C"/>
    <property type="match status" value="1"/>
</dbReference>
<dbReference type="PANTHER" id="PTHR45726:SF3">
    <property type="entry name" value="LEUKOTRIENE A-4 HYDROLASE"/>
    <property type="match status" value="1"/>
</dbReference>
<keyword evidence="7 9" id="KW-0862">Zinc</keyword>
<evidence type="ECO:0000259" key="10">
    <source>
        <dbReference type="SMART" id="SM01263"/>
    </source>
</evidence>
<comment type="cofactor">
    <cofactor evidence="9">
        <name>Zn(2+)</name>
        <dbReference type="ChEBI" id="CHEBI:29105"/>
    </cofactor>
    <text evidence="9">Binds 1 zinc ion per subunit.</text>
</comment>
<dbReference type="GO" id="GO:0006508">
    <property type="term" value="P:proteolysis"/>
    <property type="evidence" value="ECO:0007669"/>
    <property type="project" value="UniProtKB-KW"/>
</dbReference>
<dbReference type="InterPro" id="IPR014782">
    <property type="entry name" value="Peptidase_M1_dom"/>
</dbReference>
<dbReference type="Proteomes" id="UP000887566">
    <property type="component" value="Unplaced"/>
</dbReference>
<keyword evidence="11" id="KW-1185">Reference proteome</keyword>
<dbReference type="InterPro" id="IPR015211">
    <property type="entry name" value="Peptidase_M1_C"/>
</dbReference>
<evidence type="ECO:0000313" key="11">
    <source>
        <dbReference type="Proteomes" id="UP000887566"/>
    </source>
</evidence>
<keyword evidence="5 9" id="KW-0479">Metal-binding</keyword>
<dbReference type="PANTHER" id="PTHR45726">
    <property type="entry name" value="LEUKOTRIENE A-4 HYDROLASE"/>
    <property type="match status" value="1"/>
</dbReference>
<organism evidence="11 12">
    <name type="scientific">Plectus sambesii</name>
    <dbReference type="NCBI Taxonomy" id="2011161"/>
    <lineage>
        <taxon>Eukaryota</taxon>
        <taxon>Metazoa</taxon>
        <taxon>Ecdysozoa</taxon>
        <taxon>Nematoda</taxon>
        <taxon>Chromadorea</taxon>
        <taxon>Plectida</taxon>
        <taxon>Plectina</taxon>
        <taxon>Plectoidea</taxon>
        <taxon>Plectidae</taxon>
        <taxon>Plectus</taxon>
    </lineage>
</organism>
<evidence type="ECO:0000256" key="3">
    <source>
        <dbReference type="ARBA" id="ARBA00022490"/>
    </source>
</evidence>
<dbReference type="FunFam" id="1.10.390.10:FF:000003">
    <property type="entry name" value="Leukotriene A(4) hydrolase"/>
    <property type="match status" value="1"/>
</dbReference>
<accession>A0A914UHH6</accession>
<evidence type="ECO:0000256" key="5">
    <source>
        <dbReference type="ARBA" id="ARBA00022723"/>
    </source>
</evidence>
<comment type="subcellular location">
    <subcellularLocation>
        <location evidence="1">Cytoplasm</location>
    </subcellularLocation>
</comment>
<evidence type="ECO:0000256" key="9">
    <source>
        <dbReference type="PIRSR" id="PIRSR634015-3"/>
    </source>
</evidence>
<dbReference type="GO" id="GO:0004177">
    <property type="term" value="F:aminopeptidase activity"/>
    <property type="evidence" value="ECO:0007669"/>
    <property type="project" value="TreeGrafter"/>
</dbReference>
<dbReference type="WBParaSite" id="PSAMB.scaffold101size79781.g1835.t1">
    <property type="protein sequence ID" value="PSAMB.scaffold101size79781.g1835.t1"/>
    <property type="gene ID" value="PSAMB.scaffold101size79781.g1835"/>
</dbReference>
<dbReference type="InterPro" id="IPR045357">
    <property type="entry name" value="Aminopeptidase_N-like_N"/>
</dbReference>
<dbReference type="Pfam" id="PF01433">
    <property type="entry name" value="Peptidase_M1"/>
    <property type="match status" value="1"/>
</dbReference>
<dbReference type="InterPro" id="IPR042097">
    <property type="entry name" value="Aminopeptidase_N-like_N_sf"/>
</dbReference>
<keyword evidence="3" id="KW-0963">Cytoplasm</keyword>
<proteinExistence type="inferred from homology"/>
<dbReference type="Gene3D" id="2.60.40.1730">
    <property type="entry name" value="tricorn interacting facor f3 domain"/>
    <property type="match status" value="1"/>
</dbReference>
<dbReference type="SUPFAM" id="SSF55486">
    <property type="entry name" value="Metalloproteases ('zincins'), catalytic domain"/>
    <property type="match status" value="1"/>
</dbReference>
<dbReference type="InterPro" id="IPR016024">
    <property type="entry name" value="ARM-type_fold"/>
</dbReference>
<keyword evidence="8" id="KW-0482">Metalloprotease</keyword>
<evidence type="ECO:0000256" key="4">
    <source>
        <dbReference type="ARBA" id="ARBA00022670"/>
    </source>
</evidence>
<dbReference type="CDD" id="cd09599">
    <property type="entry name" value="M1_LTA4H"/>
    <property type="match status" value="1"/>
</dbReference>
<keyword evidence="4" id="KW-0645">Protease</keyword>